<protein>
    <recommendedName>
        <fullName evidence="5">Thiamine diphosphokinase</fullName>
        <ecNumber evidence="5">2.7.6.2</ecNumber>
    </recommendedName>
</protein>
<dbReference type="GO" id="GO:0009229">
    <property type="term" value="P:thiamine diphosphate biosynthetic process"/>
    <property type="evidence" value="ECO:0007669"/>
    <property type="project" value="InterPro"/>
</dbReference>
<dbReference type="Pfam" id="PF04263">
    <property type="entry name" value="TPK_catalytic"/>
    <property type="match status" value="1"/>
</dbReference>
<dbReference type="Pfam" id="PF04265">
    <property type="entry name" value="TPK_B1_binding"/>
    <property type="match status" value="1"/>
</dbReference>
<keyword evidence="3" id="KW-0418">Kinase</keyword>
<dbReference type="PANTHER" id="PTHR41299:SF1">
    <property type="entry name" value="THIAMINE PYROPHOSPHOKINASE"/>
    <property type="match status" value="1"/>
</dbReference>
<dbReference type="Gene3D" id="3.40.50.10240">
    <property type="entry name" value="Thiamin pyrophosphokinase, catalytic domain"/>
    <property type="match status" value="1"/>
</dbReference>
<proteinExistence type="predicted"/>
<dbReference type="STRING" id="696125.BARCL_1251"/>
<dbReference type="GO" id="GO:0016301">
    <property type="term" value="F:kinase activity"/>
    <property type="evidence" value="ECO:0007669"/>
    <property type="project" value="UniProtKB-KW"/>
</dbReference>
<keyword evidence="8" id="KW-1185">Reference proteome</keyword>
<name>E6YJ85_BARC7</name>
<dbReference type="GO" id="GO:0006772">
    <property type="term" value="P:thiamine metabolic process"/>
    <property type="evidence" value="ECO:0007669"/>
    <property type="project" value="UniProtKB-UniRule"/>
</dbReference>
<keyword evidence="4" id="KW-0067">ATP-binding</keyword>
<dbReference type="InterPro" id="IPR036371">
    <property type="entry name" value="TPK_B1-bd_sf"/>
</dbReference>
<gene>
    <name evidence="7" type="ordered locus">BARCL_1251</name>
</gene>
<evidence type="ECO:0000256" key="1">
    <source>
        <dbReference type="ARBA" id="ARBA00022679"/>
    </source>
</evidence>
<dbReference type="NCBIfam" id="TIGR01378">
    <property type="entry name" value="thi_PPkinase"/>
    <property type="match status" value="1"/>
</dbReference>
<dbReference type="PANTHER" id="PTHR41299">
    <property type="entry name" value="THIAMINE PYROPHOSPHOKINASE"/>
    <property type="match status" value="1"/>
</dbReference>
<dbReference type="InterPro" id="IPR036759">
    <property type="entry name" value="TPK_catalytic_sf"/>
</dbReference>
<dbReference type="KEGG" id="bcd:BARCL_1251"/>
<keyword evidence="2" id="KW-0547">Nucleotide-binding</keyword>
<dbReference type="InterPro" id="IPR007371">
    <property type="entry name" value="TPK_catalytic"/>
</dbReference>
<reference evidence="8" key="1">
    <citation type="submission" date="2009-11" db="EMBL/GenBank/DDBJ databases">
        <title>Genome sequencing of Bartonella species and comparative genomics.</title>
        <authorList>
            <person name="Engel P."/>
            <person name="Salzburger W."/>
            <person name="Marius L."/>
            <person name="Chao-Chin C."/>
            <person name="Soichi M."/>
            <person name="Christa L."/>
            <person name="Alexandra C."/>
            <person name="Aurelie L."/>
            <person name="Claudine M."/>
            <person name="Stephan S.C."/>
            <person name="Christoph D."/>
        </authorList>
    </citation>
    <scope>NUCLEOTIDE SEQUENCE [LARGE SCALE GENOMIC DNA]</scope>
    <source>
        <strain evidence="8">CIP 104772 / 73</strain>
    </source>
</reference>
<dbReference type="GO" id="GO:0030975">
    <property type="term" value="F:thiamine binding"/>
    <property type="evidence" value="ECO:0007669"/>
    <property type="project" value="InterPro"/>
</dbReference>
<dbReference type="Proteomes" id="UP000009101">
    <property type="component" value="Chromosome"/>
</dbReference>
<evidence type="ECO:0000256" key="5">
    <source>
        <dbReference type="NCBIfam" id="TIGR01378"/>
    </source>
</evidence>
<dbReference type="AlphaFoldDB" id="E6YJ85"/>
<dbReference type="InterPro" id="IPR007373">
    <property type="entry name" value="Thiamin_PyroPKinase_B1-bd"/>
</dbReference>
<keyword evidence="1" id="KW-0808">Transferase</keyword>
<dbReference type="CDD" id="cd07995">
    <property type="entry name" value="TPK"/>
    <property type="match status" value="1"/>
</dbReference>
<dbReference type="InterPro" id="IPR006282">
    <property type="entry name" value="Thi_PPkinase"/>
</dbReference>
<accession>E6YJ85</accession>
<dbReference type="EC" id="2.7.6.2" evidence="5"/>
<evidence type="ECO:0000256" key="2">
    <source>
        <dbReference type="ARBA" id="ARBA00022741"/>
    </source>
</evidence>
<evidence type="ECO:0000256" key="3">
    <source>
        <dbReference type="ARBA" id="ARBA00022777"/>
    </source>
</evidence>
<sequence length="227" mass="24551">MYGMKTFTILLNGDICVTQRLRNQIHNSRVIAADGGIRHAEALCIMPELWLGDFDSSNQDLLQKYGHISQEFFPSDKDATDSALACEFALQKGAQRLILCGAFGGERSDHALSHMTQAISLAEKGVSVLLTSGREEGWPILPQSFSSDLSSFSCDLPDGCLFSIIGFSDLKGLTMSGVKWPLLNKNIPFGSSLTLSNRISGTFCCYLCSGKAILLASVPVPSSSLYV</sequence>
<dbReference type="SUPFAM" id="SSF63999">
    <property type="entry name" value="Thiamin pyrophosphokinase, catalytic domain"/>
    <property type="match status" value="1"/>
</dbReference>
<organism evidence="7 8">
    <name type="scientific">Bartonella clarridgeiae (strain CCUG 45776 / CIP 104772 / 73)</name>
    <dbReference type="NCBI Taxonomy" id="696125"/>
    <lineage>
        <taxon>Bacteria</taxon>
        <taxon>Pseudomonadati</taxon>
        <taxon>Pseudomonadota</taxon>
        <taxon>Alphaproteobacteria</taxon>
        <taxon>Hyphomicrobiales</taxon>
        <taxon>Bartonellaceae</taxon>
        <taxon>Bartonella</taxon>
    </lineage>
</organism>
<dbReference type="SUPFAM" id="SSF63862">
    <property type="entry name" value="Thiamin pyrophosphokinase, substrate-binding domain"/>
    <property type="match status" value="1"/>
</dbReference>
<evidence type="ECO:0000313" key="8">
    <source>
        <dbReference type="Proteomes" id="UP000009101"/>
    </source>
</evidence>
<dbReference type="GO" id="GO:0005524">
    <property type="term" value="F:ATP binding"/>
    <property type="evidence" value="ECO:0007669"/>
    <property type="project" value="UniProtKB-KW"/>
</dbReference>
<reference evidence="7 8" key="2">
    <citation type="journal article" date="2011" name="PLoS Genet.">
        <title>Parallel evolution of a type IV secretion system in radiating lineages of the host-restricted bacterial pathogen Bartonella.</title>
        <authorList>
            <person name="Engel P."/>
            <person name="Salzburger W."/>
            <person name="Liesch M."/>
            <person name="Chang C.C."/>
            <person name="Maruyama S."/>
            <person name="Lanz C."/>
            <person name="Calteau A."/>
            <person name="Lajus A."/>
            <person name="Medigue C."/>
            <person name="Schuster S.C."/>
            <person name="Dehio C."/>
        </authorList>
    </citation>
    <scope>NUCLEOTIDE SEQUENCE [LARGE SCALE GENOMIC DNA]</scope>
    <source>
        <strain evidence="8">CIP 104772 / 73</strain>
    </source>
</reference>
<feature type="domain" description="Thiamin pyrophosphokinase thiamin-binding" evidence="6">
    <location>
        <begin position="137"/>
        <end position="213"/>
    </location>
</feature>
<dbReference type="EMBL" id="FN645454">
    <property type="protein sequence ID" value="CBI76923.1"/>
    <property type="molecule type" value="Genomic_DNA"/>
</dbReference>
<dbReference type="GO" id="GO:0004788">
    <property type="term" value="F:thiamine diphosphokinase activity"/>
    <property type="evidence" value="ECO:0007669"/>
    <property type="project" value="UniProtKB-UniRule"/>
</dbReference>
<dbReference type="SMART" id="SM00983">
    <property type="entry name" value="TPK_B1_binding"/>
    <property type="match status" value="1"/>
</dbReference>
<dbReference type="eggNOG" id="COG1564">
    <property type="taxonomic scope" value="Bacteria"/>
</dbReference>
<dbReference type="HOGENOM" id="CLU_044237_1_1_5"/>
<evidence type="ECO:0000313" key="7">
    <source>
        <dbReference type="EMBL" id="CBI76923.1"/>
    </source>
</evidence>
<evidence type="ECO:0000259" key="6">
    <source>
        <dbReference type="SMART" id="SM00983"/>
    </source>
</evidence>
<dbReference type="InterPro" id="IPR053149">
    <property type="entry name" value="TPK"/>
</dbReference>
<evidence type="ECO:0000256" key="4">
    <source>
        <dbReference type="ARBA" id="ARBA00022840"/>
    </source>
</evidence>